<protein>
    <submittedName>
        <fullName evidence="1">Uncharacterized protein</fullName>
    </submittedName>
</protein>
<gene>
    <name evidence="1" type="ORF">GCM10022410_25440</name>
</gene>
<sequence>MFFEKYNRYEAFEGRRLVPDSIARQKAIDEYREFNKYQKIVSDFDREIKKIQGEQT</sequence>
<evidence type="ECO:0000313" key="2">
    <source>
        <dbReference type="Proteomes" id="UP001501734"/>
    </source>
</evidence>
<name>A0ABP7W4Z8_9BACI</name>
<proteinExistence type="predicted"/>
<comment type="caution">
    <text evidence="1">The sequence shown here is derived from an EMBL/GenBank/DDBJ whole genome shotgun (WGS) entry which is preliminary data.</text>
</comment>
<organism evidence="1 2">
    <name type="scientific">Amphibacillus indicireducens</name>
    <dbReference type="NCBI Taxonomy" id="1076330"/>
    <lineage>
        <taxon>Bacteria</taxon>
        <taxon>Bacillati</taxon>
        <taxon>Bacillota</taxon>
        <taxon>Bacilli</taxon>
        <taxon>Bacillales</taxon>
        <taxon>Bacillaceae</taxon>
        <taxon>Amphibacillus</taxon>
    </lineage>
</organism>
<dbReference type="Proteomes" id="UP001501734">
    <property type="component" value="Unassembled WGS sequence"/>
</dbReference>
<keyword evidence="2" id="KW-1185">Reference proteome</keyword>
<accession>A0ABP7W4Z8</accession>
<dbReference type="EMBL" id="BAABDL010000152">
    <property type="protein sequence ID" value="GAA4080516.1"/>
    <property type="molecule type" value="Genomic_DNA"/>
</dbReference>
<evidence type="ECO:0000313" key="1">
    <source>
        <dbReference type="EMBL" id="GAA4080516.1"/>
    </source>
</evidence>
<reference evidence="2" key="1">
    <citation type="journal article" date="2019" name="Int. J. Syst. Evol. Microbiol.">
        <title>The Global Catalogue of Microorganisms (GCM) 10K type strain sequencing project: providing services to taxonomists for standard genome sequencing and annotation.</title>
        <authorList>
            <consortium name="The Broad Institute Genomics Platform"/>
            <consortium name="The Broad Institute Genome Sequencing Center for Infectious Disease"/>
            <person name="Wu L."/>
            <person name="Ma J."/>
        </authorList>
    </citation>
    <scope>NUCLEOTIDE SEQUENCE [LARGE SCALE GENOMIC DNA]</scope>
    <source>
        <strain evidence="2">JCM 17250</strain>
    </source>
</reference>